<dbReference type="EMBL" id="JAMKBI010000016">
    <property type="protein sequence ID" value="MCZ8535136.1"/>
    <property type="molecule type" value="Genomic_DNA"/>
</dbReference>
<name>A0A9X3LBY0_9BACI</name>
<evidence type="ECO:0000259" key="1">
    <source>
        <dbReference type="Pfam" id="PF13761"/>
    </source>
</evidence>
<proteinExistence type="predicted"/>
<protein>
    <submittedName>
        <fullName evidence="2">DUF4166 domain-containing protein</fullName>
    </submittedName>
</protein>
<dbReference type="Proteomes" id="UP001152172">
    <property type="component" value="Unassembled WGS sequence"/>
</dbReference>
<reference evidence="2" key="1">
    <citation type="submission" date="2022-05" db="EMBL/GenBank/DDBJ databases">
        <authorList>
            <person name="Colautti A."/>
            <person name="Iacumin L."/>
        </authorList>
    </citation>
    <scope>NUCLEOTIDE SEQUENCE</scope>
    <source>
        <strain evidence="2">DSM 30747</strain>
    </source>
</reference>
<accession>A0A9X3LBY0</accession>
<dbReference type="AlphaFoldDB" id="A0A9X3LBY0"/>
<comment type="caution">
    <text evidence="2">The sequence shown here is derived from an EMBL/GenBank/DDBJ whole genome shotgun (WGS) entry which is preliminary data.</text>
</comment>
<dbReference type="InterPro" id="IPR025311">
    <property type="entry name" value="DUF4166"/>
</dbReference>
<keyword evidence="3" id="KW-1185">Reference proteome</keyword>
<dbReference type="Pfam" id="PF13761">
    <property type="entry name" value="DUF4166"/>
    <property type="match status" value="1"/>
</dbReference>
<sequence length="203" mass="24137">MSIYKEILGKQFYKLHPMLQKRYGFKDYKTFKATGVMHKITSGPKWLYLFKLFAARRKFLFPEHGNNIPFHIVNTQQIGSNGEQQVHWERRFYFPNINRDFNALMTLDIDKVIVKDYLGEPSLFYSELTFEVTDQGHLRIESQKQRLVLGKFELPIPRLFQGNVLVNESYVKENENFCIHVWITNPLIGTLFEYKGEFRTDDL</sequence>
<dbReference type="RefSeq" id="WP_269923145.1">
    <property type="nucleotide sequence ID" value="NZ_JAMKBI010000016.1"/>
</dbReference>
<evidence type="ECO:0000313" key="2">
    <source>
        <dbReference type="EMBL" id="MCZ8535136.1"/>
    </source>
</evidence>
<evidence type="ECO:0000313" key="3">
    <source>
        <dbReference type="Proteomes" id="UP001152172"/>
    </source>
</evidence>
<gene>
    <name evidence="2" type="ORF">M9R61_17660</name>
</gene>
<feature type="domain" description="DUF4166" evidence="1">
    <location>
        <begin position="15"/>
        <end position="198"/>
    </location>
</feature>
<organism evidence="2 3">
    <name type="scientific">Psychrobacillus psychrodurans</name>
    <dbReference type="NCBI Taxonomy" id="126157"/>
    <lineage>
        <taxon>Bacteria</taxon>
        <taxon>Bacillati</taxon>
        <taxon>Bacillota</taxon>
        <taxon>Bacilli</taxon>
        <taxon>Bacillales</taxon>
        <taxon>Bacillaceae</taxon>
        <taxon>Psychrobacillus</taxon>
    </lineage>
</organism>